<sequence>MKYHRRLVAIVLFAMLLLTFVFSLSAGQYDLGFLQVAAWCCHKLGLPVLQDVNVSAQQEAVLMFIRSPRTLVGFMVGAGLAASGTILQGIFSNPLADPGIIGVSSGATVGAVVAISLGVNAVNMFAMPAFAFVGAICAVFLTIGLATRNGRIPVLTLLLSGVVVGMLLGAITAALLVVMDEYKLQQYLFWTIGSLDYRRWEHVLMGIGPIAAGISIMLLMARHLNILALGEAEAKAVGMPVVKYRLILLLVSAMTTAASVCISGSIGFVGLIIPHMMRMLVGPNHKHLLPASIVAGGVFLLFCDSLGRVLIEKTEVNVGIMTAFLGTPYFLYLLRKNSSLEK</sequence>
<feature type="transmembrane region" description="Helical" evidence="8">
    <location>
        <begin position="125"/>
        <end position="147"/>
    </location>
</feature>
<dbReference type="GO" id="GO:0022857">
    <property type="term" value="F:transmembrane transporter activity"/>
    <property type="evidence" value="ECO:0007669"/>
    <property type="project" value="InterPro"/>
</dbReference>
<dbReference type="PANTHER" id="PTHR30472">
    <property type="entry name" value="FERRIC ENTEROBACTIN TRANSPORT SYSTEM PERMEASE PROTEIN"/>
    <property type="match status" value="1"/>
</dbReference>
<dbReference type="SUPFAM" id="SSF81345">
    <property type="entry name" value="ABC transporter involved in vitamin B12 uptake, BtuC"/>
    <property type="match status" value="1"/>
</dbReference>
<feature type="transmembrane region" description="Helical" evidence="8">
    <location>
        <begin position="293"/>
        <end position="311"/>
    </location>
</feature>
<dbReference type="InterPro" id="IPR000522">
    <property type="entry name" value="ABC_transptr_permease_BtuC"/>
</dbReference>
<evidence type="ECO:0000256" key="6">
    <source>
        <dbReference type="ARBA" id="ARBA00022989"/>
    </source>
</evidence>
<dbReference type="Gene3D" id="1.10.3470.10">
    <property type="entry name" value="ABC transporter involved in vitamin B12 uptake, BtuC"/>
    <property type="match status" value="1"/>
</dbReference>
<dbReference type="FunFam" id="1.10.3470.10:FF:000001">
    <property type="entry name" value="Vitamin B12 ABC transporter permease BtuC"/>
    <property type="match status" value="1"/>
</dbReference>
<keyword evidence="6 8" id="KW-1133">Transmembrane helix</keyword>
<keyword evidence="10" id="KW-1185">Reference proteome</keyword>
<dbReference type="Pfam" id="PF01032">
    <property type="entry name" value="FecCD"/>
    <property type="match status" value="1"/>
</dbReference>
<proteinExistence type="inferred from homology"/>
<keyword evidence="5 8" id="KW-0812">Transmembrane</keyword>
<evidence type="ECO:0000256" key="8">
    <source>
        <dbReference type="SAM" id="Phobius"/>
    </source>
</evidence>
<comment type="similarity">
    <text evidence="2">Belongs to the binding-protein-dependent transport system permease family. FecCD subfamily.</text>
</comment>
<comment type="subcellular location">
    <subcellularLocation>
        <location evidence="1">Cell membrane</location>
        <topology evidence="1">Multi-pass membrane protein</topology>
    </subcellularLocation>
</comment>
<evidence type="ECO:0000256" key="3">
    <source>
        <dbReference type="ARBA" id="ARBA00022448"/>
    </source>
</evidence>
<dbReference type="CDD" id="cd06550">
    <property type="entry name" value="TM_ABC_iron-siderophores_like"/>
    <property type="match status" value="1"/>
</dbReference>
<evidence type="ECO:0000313" key="10">
    <source>
        <dbReference type="Proteomes" id="UP000433181"/>
    </source>
</evidence>
<dbReference type="InterPro" id="IPR037294">
    <property type="entry name" value="ABC_BtuC-like"/>
</dbReference>
<dbReference type="Proteomes" id="UP000433181">
    <property type="component" value="Unassembled WGS sequence"/>
</dbReference>
<keyword evidence="7 8" id="KW-0472">Membrane</keyword>
<dbReference type="RefSeq" id="WP_154407280.1">
    <property type="nucleotide sequence ID" value="NZ_VUNR01000017.1"/>
</dbReference>
<evidence type="ECO:0000256" key="5">
    <source>
        <dbReference type="ARBA" id="ARBA00022692"/>
    </source>
</evidence>
<evidence type="ECO:0000313" key="9">
    <source>
        <dbReference type="EMBL" id="MSU09111.1"/>
    </source>
</evidence>
<feature type="transmembrane region" description="Helical" evidence="8">
    <location>
        <begin position="71"/>
        <end position="91"/>
    </location>
</feature>
<evidence type="ECO:0000256" key="7">
    <source>
        <dbReference type="ARBA" id="ARBA00023136"/>
    </source>
</evidence>
<evidence type="ECO:0000256" key="4">
    <source>
        <dbReference type="ARBA" id="ARBA00022475"/>
    </source>
</evidence>
<organism evidence="9 10">
    <name type="scientific">Anaerovibrio slackiae</name>
    <dbReference type="NCBI Taxonomy" id="2652309"/>
    <lineage>
        <taxon>Bacteria</taxon>
        <taxon>Bacillati</taxon>
        <taxon>Bacillota</taxon>
        <taxon>Negativicutes</taxon>
        <taxon>Selenomonadales</taxon>
        <taxon>Selenomonadaceae</taxon>
        <taxon>Anaerovibrio</taxon>
    </lineage>
</organism>
<feature type="transmembrane region" description="Helical" evidence="8">
    <location>
        <begin position="246"/>
        <end position="273"/>
    </location>
</feature>
<dbReference type="GO" id="GO:0005886">
    <property type="term" value="C:plasma membrane"/>
    <property type="evidence" value="ECO:0007669"/>
    <property type="project" value="UniProtKB-SubCell"/>
</dbReference>
<comment type="caution">
    <text evidence="9">The sequence shown here is derived from an EMBL/GenBank/DDBJ whole genome shotgun (WGS) entry which is preliminary data.</text>
</comment>
<feature type="transmembrane region" description="Helical" evidence="8">
    <location>
        <begin position="203"/>
        <end position="225"/>
    </location>
</feature>
<feature type="transmembrane region" description="Helical" evidence="8">
    <location>
        <begin position="98"/>
        <end position="119"/>
    </location>
</feature>
<gene>
    <name evidence="9" type="ORF">FYJ84_08955</name>
</gene>
<feature type="transmembrane region" description="Helical" evidence="8">
    <location>
        <begin position="318"/>
        <end position="334"/>
    </location>
</feature>
<dbReference type="GO" id="GO:0033214">
    <property type="term" value="P:siderophore-iron import into cell"/>
    <property type="evidence" value="ECO:0007669"/>
    <property type="project" value="TreeGrafter"/>
</dbReference>
<dbReference type="AlphaFoldDB" id="A0A6I2UIX9"/>
<name>A0A6I2UIX9_9FIRM</name>
<dbReference type="EMBL" id="VUNR01000017">
    <property type="protein sequence ID" value="MSU09111.1"/>
    <property type="molecule type" value="Genomic_DNA"/>
</dbReference>
<accession>A0A6I2UIX9</accession>
<protein>
    <submittedName>
        <fullName evidence="9">Iron ABC transporter permease</fullName>
    </submittedName>
</protein>
<keyword evidence="3" id="KW-0813">Transport</keyword>
<keyword evidence="4" id="KW-1003">Cell membrane</keyword>
<feature type="transmembrane region" description="Helical" evidence="8">
    <location>
        <begin position="154"/>
        <end position="179"/>
    </location>
</feature>
<dbReference type="PANTHER" id="PTHR30472:SF25">
    <property type="entry name" value="ABC TRANSPORTER PERMEASE PROTEIN MJ0876-RELATED"/>
    <property type="match status" value="1"/>
</dbReference>
<reference evidence="9 10" key="1">
    <citation type="submission" date="2019-08" db="EMBL/GenBank/DDBJ databases">
        <title>In-depth cultivation of the pig gut microbiome towards novel bacterial diversity and tailored functional studies.</title>
        <authorList>
            <person name="Wylensek D."/>
            <person name="Hitch T.C.A."/>
            <person name="Clavel T."/>
        </authorList>
    </citation>
    <scope>NUCLEOTIDE SEQUENCE [LARGE SCALE GENOMIC DNA]</scope>
    <source>
        <strain evidence="9 10">WCA-693-APC-5D-A</strain>
    </source>
</reference>
<evidence type="ECO:0000256" key="2">
    <source>
        <dbReference type="ARBA" id="ARBA00007935"/>
    </source>
</evidence>
<evidence type="ECO:0000256" key="1">
    <source>
        <dbReference type="ARBA" id="ARBA00004651"/>
    </source>
</evidence>
<dbReference type="GeneID" id="96779045"/>